<dbReference type="GO" id="GO:0005874">
    <property type="term" value="C:microtubule"/>
    <property type="evidence" value="ECO:0007669"/>
    <property type="project" value="UniProtKB-KW"/>
</dbReference>
<evidence type="ECO:0000256" key="6">
    <source>
        <dbReference type="ARBA" id="ARBA00022737"/>
    </source>
</evidence>
<dbReference type="Pfam" id="PF22597">
    <property type="entry name" value="DYN_lid"/>
    <property type="match status" value="1"/>
</dbReference>
<dbReference type="FunFam" id="1.20.58.1120:FF:000007">
    <property type="entry name" value="Dynein heavy chain 4"/>
    <property type="match status" value="1"/>
</dbReference>
<keyword evidence="4" id="KW-0963">Cytoplasm</keyword>
<feature type="region of interest" description="Disordered" evidence="17">
    <location>
        <begin position="200"/>
        <end position="268"/>
    </location>
</feature>
<dbReference type="InterPro" id="IPR054354">
    <property type="entry name" value="DYNC2H1-like_lid"/>
</dbReference>
<proteinExistence type="inferred from homology"/>
<dbReference type="GO" id="GO:0005930">
    <property type="term" value="C:axoneme"/>
    <property type="evidence" value="ECO:0007669"/>
    <property type="project" value="UniProtKB-SubCell"/>
</dbReference>
<dbReference type="Pfam" id="PF12780">
    <property type="entry name" value="AAA_8"/>
    <property type="match status" value="1"/>
</dbReference>
<dbReference type="Gene3D" id="6.10.140.1060">
    <property type="match status" value="1"/>
</dbReference>
<dbReference type="OrthoDB" id="447173at2759"/>
<dbReference type="GO" id="GO:0030286">
    <property type="term" value="C:dynein complex"/>
    <property type="evidence" value="ECO:0007669"/>
    <property type="project" value="UniProtKB-KW"/>
</dbReference>
<dbReference type="Pfam" id="PF18198">
    <property type="entry name" value="AAA_lid_11"/>
    <property type="match status" value="1"/>
</dbReference>
<evidence type="ECO:0000256" key="13">
    <source>
        <dbReference type="ARBA" id="ARBA00023175"/>
    </source>
</evidence>
<dbReference type="Proteomes" id="UP000241769">
    <property type="component" value="Unassembled WGS sequence"/>
</dbReference>
<feature type="domain" description="AAA+ ATPase" evidence="18">
    <location>
        <begin position="2172"/>
        <end position="2320"/>
    </location>
</feature>
<dbReference type="InterPro" id="IPR024743">
    <property type="entry name" value="Dynein_HC_stalk"/>
</dbReference>
<dbReference type="STRING" id="1890364.A0A2P6NVR0"/>
<dbReference type="Gene3D" id="1.10.8.1220">
    <property type="match status" value="1"/>
</dbReference>
<evidence type="ECO:0000256" key="2">
    <source>
        <dbReference type="ARBA" id="ARBA00004430"/>
    </source>
</evidence>
<evidence type="ECO:0000256" key="17">
    <source>
        <dbReference type="SAM" id="MobiDB-lite"/>
    </source>
</evidence>
<dbReference type="GO" id="GO:0005524">
    <property type="term" value="F:ATP binding"/>
    <property type="evidence" value="ECO:0007669"/>
    <property type="project" value="UniProtKB-KW"/>
</dbReference>
<keyword evidence="14" id="KW-0206">Cytoskeleton</keyword>
<dbReference type="Gene3D" id="1.20.140.100">
    <property type="entry name" value="Dynein heavy chain, N-terminal domain 2"/>
    <property type="match status" value="1"/>
</dbReference>
<keyword evidence="15" id="KW-0966">Cell projection</keyword>
<dbReference type="FunFam" id="1.10.8.720:FF:000001">
    <property type="entry name" value="dynein heavy chain 7, axonemal"/>
    <property type="match status" value="1"/>
</dbReference>
<feature type="coiled-coil region" evidence="16">
    <location>
        <begin position="2812"/>
        <end position="2860"/>
    </location>
</feature>
<dbReference type="Gene3D" id="1.10.287.2620">
    <property type="match status" value="1"/>
</dbReference>
<dbReference type="InterPro" id="IPR042228">
    <property type="entry name" value="Dynein_linker_3"/>
</dbReference>
<evidence type="ECO:0000256" key="14">
    <source>
        <dbReference type="ARBA" id="ARBA00023212"/>
    </source>
</evidence>
<evidence type="ECO:0000256" key="15">
    <source>
        <dbReference type="ARBA" id="ARBA00023273"/>
    </source>
</evidence>
<dbReference type="InterPro" id="IPR003593">
    <property type="entry name" value="AAA+_ATPase"/>
</dbReference>
<gene>
    <name evidence="19" type="ORF">PROFUN_04485</name>
</gene>
<dbReference type="InParanoid" id="A0A2P6NVR0"/>
<dbReference type="Pfam" id="PF12775">
    <property type="entry name" value="AAA_7"/>
    <property type="match status" value="1"/>
</dbReference>
<comment type="similarity">
    <text evidence="3">Belongs to the dynein heavy chain family.</text>
</comment>
<organism evidence="19 20">
    <name type="scientific">Planoprotostelium fungivorum</name>
    <dbReference type="NCBI Taxonomy" id="1890364"/>
    <lineage>
        <taxon>Eukaryota</taxon>
        <taxon>Amoebozoa</taxon>
        <taxon>Evosea</taxon>
        <taxon>Variosea</taxon>
        <taxon>Cavosteliida</taxon>
        <taxon>Cavosteliaceae</taxon>
        <taxon>Planoprotostelium</taxon>
    </lineage>
</organism>
<evidence type="ECO:0000256" key="3">
    <source>
        <dbReference type="ARBA" id="ARBA00008887"/>
    </source>
</evidence>
<dbReference type="FunFam" id="3.40.50.300:FF:000362">
    <property type="entry name" value="Dynein, axonemal, heavy chain 6"/>
    <property type="match status" value="1"/>
</dbReference>
<dbReference type="InterPro" id="IPR056759">
    <property type="entry name" value="DYH2-5-8_CC"/>
</dbReference>
<feature type="region of interest" description="Disordered" evidence="17">
    <location>
        <begin position="70"/>
        <end position="98"/>
    </location>
</feature>
<sequence length="4217" mass="479961">MLSVTESYGTLRNRGYNPLGCFKKRDSMVSPRQACYLWTVNHFLVEGRIAEGMLSSLERYNRSSSRRSGLLFLDGKNSPNGNKDNHGTKPDSSAPLTGQDVEAANNSIRVLEETKPVVFLANQTGILPPTARAVALASGAAPAKIRPKTSPGTHLQPLRHQHSVVIEEEDDEDIEGWALASPANHSPNNNRMEGNMNLPGKPLSATRLPPVNKNNKITESSKVVTSPELRKRKDSPAKNGKKMSPVMSPENSRMPRPKKARQLREDPTDKENPFWFIQLVKRNPTTNEFVYLIPIDKDTAEHNPYNLKIVPHSMVDNNDFYTMSAQGVTHIINGVAALDQWVHEYHLFKKIIQIPLFHHYKMWKSYFTWRKNVCSRRMHHNQTVLVSQLFLCNKQLSSSLLRLRDVCQNIIKLRLYQVEPGKVYTMNEFVEAQNNHREKIHEKLEQHFNELKAIVLRACEESLVANGFFGGEQDYEEEDHTDLTPTRSPSSKRWNSFPNSQSNREARAVGLMPKNPAIKENNPLHYTQLAAKRTECRRLTSFIRLSDYLLIDALHSLALSSATDLLSIFTESNNFVPKQGGLVQSDGWADFQLKKSPHPSLRIDVGFSVNAMKFTPNLHGFISTISTIISCFTDTVVSVPKLIAHPEFKQFTQPTISEHYEYSDIGEGLDLNTIIDDDEAFSTVVSSIKDRLTQAFGAVTQYSQSFSPYVDMYIENQNLDLNAIRVNKEIPLTYFKESITKYKSQIHLMKQMPLYSQVGMTVVDSVHLKELLSPSPKRCLEEIQRLIPELARMKNEELLSDLNTAMRTLTSNPQTVEEFVDYLEFLGHITDAQEEISSRFNAVTDMYAMMDEYQVTIPDEEFALYQTLKPVYEKLKEVVASSESNKDDKMNKFVIQLEQSIEKLRSGILQVRTQAQHPMVSNPASDIYDVQEYLNALFAKIEEWKALAEKYAKYQDMFKVELAQFDDLEETWRDLDLKRTLWQSLSEWMVMQEEWNNAPFETIDAESINLKVQSYTKTAFLVQRGLPYNLVVLKFKETVDEFKVFLPVLLDLRNQSLKARHWEQIQDVIGQRIVRDKNFTLGVLVDLKVVEYKEEINIISSSATNEALLEEMLRKIEHTWDHTEFTVVQPRESKDFQEALYIISGVDEIIIMLEDSQVTITTIRGSRHAGPFKSQVEMWDRQLAIFAETLDEWMTCQRNWLYLESIFGATDIQRQMPAEYKIFALVDKSWKDLMRKTKDNPNAIRATTAHGVLEMLQNNNVQLEKIQKSLEDYLETKRLAFARFYFLSNDELLEILAQTKNPHAVQPHLKKCFDNITKLEFTSEPRSVDIIAMISGEGERVELGKLKARGTVETWLTGVEQGMVQSLRRLTKQATLEYDRKPRTEWILDFPAQVILTASQIAWCNQVTACLNSDDPREALESLKELSIHQLSQLAELVRGELTPLKRGVIGALITIDVHARNILDDLIQKNVRSETDFGWTQQLRYYWSVEADDCMVVQNSFHQAYGYEYLGCTQRLVLTPLTDRCYMTLTGALHLHCGGAPSGPAGTGKTETVKDLAKALGKQCVVFNCSEGLDYQMMGQFFSGLVQAGAWCCFDEFNRIDIEVLSVIAQQILTIKTALASRLLRFNFEGREIRMNNTCGFFITMNPGYAGRTELPDNLKSLFRPVSMMIPDYALIAEIILFSEGFKSANILSRKMIQLYKLSSEQLSKQDHYDFGMRAIKSVLVMAGSLKRGNPDLREDIVLIRSLRDSNIPKFLAEDIPLFQGILGDLFPGVDLPDVDYGRLASAIPTALISMGLQPVPALITKIIQLYETMTVRHGVMLVGKTGCGKTTCYRALAEAMGELKTKDVHDPTYQKVNIFALNPKSIDIGELYGEFNKFTHEWTVSERDASGTEGGSQEGIAANIVRKCVADSSPVHKWVVFDGPVDALWIENMNTVLDDNKMLCLNNGQRIKLTSSMHLIFEVEDLRVASPATVSRCGMVFIQPEVVGWRPLVLSWINAMPSHIPQNIRDHIYSLFDLYVDTGLHCVRTQCKEIISSVDVNLVSSLMHLFTSMFDEESGVNFKDEFEDLKHVVNLIFVFCYVWSIGGNIEVSSQDIFDSYAREQFESLVPIPGTQTIYYYYVDMQSKALAKWSDQVPDFQYDPKIPYFQMIVPTVDSVRYTFLMNRLMKVNRPVLFSGGTGVGKTSIITDQLFHGNHNGSIIPVTINFTARTSSKRTQELFESKLEKKRKTLLGAPVGKKVVLFIDDINMPQLDTYGASPPIELLRQYLDMNGFYDRYKLFWKDVQDVYLIAACGEPGGGRNPMTPRFLRHFNMLALPTPSEDSLQRIFGSIMKGFLENGNFNEEIQGFGKKIVNASVDLYTRICKELLPTPAKSHYTFNLRDLSKVFQGVLQVKRTSVNNIQGMARLWIHEAMRVFHDRLIDNDDRLYFTQLICELIRRHFDLPWTHQSLFEATRPIMFGDYMRHGFDSLYEEITDYDKLLNTLDNYLEGYNINSTSNSMKLIFFKDAVEHLSRISRIIRQPRGNALLVGIEGCGKRSLTRLACHMADYTYFQIELNKNYGTSEFRDDLKKLYHTAGVQGTPVVFSLSDSHIAQESFLEDVNNVLNSGEVPNLFEPDEYEKILNLMTPVAKSAGIPEQRDLIFSYFIRRVQENLHIVISMSPVGDNFRRRCRMFPSLVNCCTIDWFSEWPAEALLAVSTQFLVNVELGSAETKEKISEMCVSVHQQVTEMAERYYGEVRRRFYTTPSGYLELINLFVIMLEKKRHEFDSNRGKLSKGLEQLGKTNEVVTEMQSKLSNLQPELEYKAIENEKLLERIKQEQTTADAVKKVVMQEEAEVKKQTTEIEALADEAKRDLDEAIPALDAAVRALNALNKTDISEVKSFPKPPELVSFVMEAVCVLLQAPDTKWQTAKTILSDPKFLTRLINYDKDHIPENVLKRLRKYTENPQFEPNAVAKHSAAAKSICMWVRAMEMYSKIFKAVEPKRQRVEEASAMLEASQSKLAEKQERLHDIEEKLAGLKRSYEKSIADKSKLQDTISITSTRLERASKITEGLSGEQVRWAQTLQTLDSQKNHIVGNTFIAAACVAYAGVFTMNYRQELEKMWSTLCRSNNIPISSDFSLQNVLSDPVQVRDWQVWGLPSDNLSVDNAILATNGRRWPLMIDPQGQANRWIRNMESRNSLKILKPSEPNFMRTLEGAIRTGQPVLIEELGELLDPSLEPVLMRQTFKQGGRHMLRLGDVDVDYDKNFRLYMTTKLPNPHFLPNVCIRTMIINFTVTMRGLEDQLLGEVVAKERPEVEEKRNGLVLGLSADKKQLKDIEDKILKVIYQAEGNILNDEVLINTLNEAKTTSSIITVRVAEAEDTEKKINALRETYRSVAVRGSILYFCTADMGTIDSMYQYSLSYFSSLYNSVIDSTAKSTNLEKRLSALTLNMTRTIFYSVSRGLFEEHKLLYAFSICSQILKSSGDITQDEWNAFLRGPQQMMTEEKEESDIEGPSWMTSQAWDALGIYEKNIAGFEGIRQHILGHAKEWSDIFKNSTEPHKEPLPGRYNTSLSSFRHLLLIKTLREEKMVFAMTEFVDKSLGKEFVDPPPLDLAAAFRGTSPTIPLIFVLSQGADPTGSLLRLAKERNWEERLHIVSLGQGQGPHASALIDRATKTGDWVLLQNCHLAISWMPALEKIVQQLADSDVHPDFRLILSSMPSQKFPVSILQNGVKITSEPPKGLKANLARSFADFTEAWYEESMSKLPWKKLLFGLCFFHAMIQERKKYGALGWNVKYEFNQSDLEVASETLRMYLQDGNPTPWEALLHLTGDIFYGGRVTDEWDRRCLKAILNRFYSPQILDDSYLFSPSGIYKAPVEGSLTATRNYIDKLPLADSPEIFGLDDNANITYQINESQKVMGQLLSTQPRLVNMTGKTSDQELVAQLAKKIIEGLPSPLNLSREDMHESLLVQNSNGALSSYTTVLLQESARFNRLLSIIRESMIQLGQAVQGLLVMSASLEKVFSSLLDNQVPDVWQKEAYASRHVLSDWIVDLTRRVSFFRNWMSNGQPAAFWLPGFFYPQSFLSAVLQSHARKHNLPIDSLNFDYEVVDCPVGELTPPEDGTYIWGLFLEGAQWKDGQLSEAGPGDMYSQMPPLHLIPKQNHTHPSTGHYLCPIYRTPERAGALLTTGHSTNYITAATLKTDVDPDYWILKGTALLCQIPGLDLPRQKTNKK</sequence>
<dbReference type="Gene3D" id="1.20.920.20">
    <property type="match status" value="1"/>
</dbReference>
<dbReference type="Gene3D" id="3.40.50.300">
    <property type="entry name" value="P-loop containing nucleotide triphosphate hydrolases"/>
    <property type="match status" value="5"/>
</dbReference>
<dbReference type="FunFam" id="1.10.287.2620:FF:000001">
    <property type="entry name" value="Cytoplasmic dynein heavy chain 1"/>
    <property type="match status" value="1"/>
</dbReference>
<dbReference type="PANTHER" id="PTHR22878">
    <property type="entry name" value="DYNEIN HEAVY CHAIN 6, AXONEMAL-LIKE-RELATED"/>
    <property type="match status" value="1"/>
</dbReference>
<feature type="domain" description="AAA+ ATPase" evidence="18">
    <location>
        <begin position="1538"/>
        <end position="1675"/>
    </location>
</feature>
<evidence type="ECO:0000256" key="9">
    <source>
        <dbReference type="ARBA" id="ARBA00022846"/>
    </source>
</evidence>
<dbReference type="FunFam" id="3.20.180.20:FF:000003">
    <property type="entry name" value="Dynein heavy chain 12, axonemal"/>
    <property type="match status" value="1"/>
</dbReference>
<evidence type="ECO:0000256" key="1">
    <source>
        <dbReference type="ARBA" id="ARBA00004230"/>
    </source>
</evidence>
<dbReference type="InterPro" id="IPR027417">
    <property type="entry name" value="P-loop_NTPase"/>
</dbReference>
<reference evidence="19 20" key="1">
    <citation type="journal article" date="2018" name="Genome Biol. Evol.">
        <title>Multiple Roots of Fruiting Body Formation in Amoebozoa.</title>
        <authorList>
            <person name="Hillmann F."/>
            <person name="Forbes G."/>
            <person name="Novohradska S."/>
            <person name="Ferling I."/>
            <person name="Riege K."/>
            <person name="Groth M."/>
            <person name="Westermann M."/>
            <person name="Marz M."/>
            <person name="Spaller T."/>
            <person name="Winckler T."/>
            <person name="Schaap P."/>
            <person name="Glockner G."/>
        </authorList>
    </citation>
    <scope>NUCLEOTIDE SEQUENCE [LARGE SCALE GENOMIC DNA]</scope>
    <source>
        <strain evidence="19 20">Jena</strain>
    </source>
</reference>
<dbReference type="Gene3D" id="1.10.8.720">
    <property type="entry name" value="Region D6 of dynein motor"/>
    <property type="match status" value="1"/>
</dbReference>
<feature type="compositionally biased region" description="Polar residues" evidence="17">
    <location>
        <begin position="212"/>
        <end position="224"/>
    </location>
</feature>
<dbReference type="InterPro" id="IPR013602">
    <property type="entry name" value="Dynein_heavy_linker"/>
</dbReference>
<keyword evidence="13" id="KW-0505">Motor protein</keyword>
<evidence type="ECO:0000256" key="4">
    <source>
        <dbReference type="ARBA" id="ARBA00022490"/>
    </source>
</evidence>
<keyword evidence="6" id="KW-0677">Repeat</keyword>
<dbReference type="Gene3D" id="3.20.180.20">
    <property type="entry name" value="Dynein heavy chain, N-terminal domain 2"/>
    <property type="match status" value="1"/>
</dbReference>
<feature type="region of interest" description="Disordered" evidence="17">
    <location>
        <begin position="475"/>
        <end position="505"/>
    </location>
</feature>
<name>A0A2P6NVR0_9EUKA</name>
<dbReference type="FunFam" id="1.10.8.710:FF:000004">
    <property type="entry name" value="Dynein axonemal heavy chain 6"/>
    <property type="match status" value="1"/>
</dbReference>
<dbReference type="Pfam" id="PF12774">
    <property type="entry name" value="AAA_6"/>
    <property type="match status" value="1"/>
</dbReference>
<evidence type="ECO:0000256" key="8">
    <source>
        <dbReference type="ARBA" id="ARBA00022840"/>
    </source>
</evidence>
<evidence type="ECO:0000256" key="5">
    <source>
        <dbReference type="ARBA" id="ARBA00022701"/>
    </source>
</evidence>
<dbReference type="Pfam" id="PF08393">
    <property type="entry name" value="DHC_N2"/>
    <property type="match status" value="1"/>
</dbReference>
<dbReference type="FunFam" id="3.10.490.20:FF:000005">
    <property type="entry name" value="Dynein axonemal heavy chain 6"/>
    <property type="match status" value="1"/>
</dbReference>
<dbReference type="InterPro" id="IPR041466">
    <property type="entry name" value="Dynein_AAA5_ext"/>
</dbReference>
<dbReference type="FunFam" id="3.40.50.300:FF:002141">
    <property type="entry name" value="Dynein heavy chain"/>
    <property type="match status" value="1"/>
</dbReference>
<keyword evidence="8" id="KW-0067">ATP-binding</keyword>
<keyword evidence="5" id="KW-0493">Microtubule</keyword>
<dbReference type="CDD" id="cd00009">
    <property type="entry name" value="AAA"/>
    <property type="match status" value="1"/>
</dbReference>
<dbReference type="InterPro" id="IPR042219">
    <property type="entry name" value="AAA_lid_11_sf"/>
</dbReference>
<dbReference type="FunFam" id="1.10.8.1220:FF:000001">
    <property type="entry name" value="Dynein axonemal heavy chain 5"/>
    <property type="match status" value="1"/>
</dbReference>
<dbReference type="GO" id="GO:0007018">
    <property type="term" value="P:microtubule-based movement"/>
    <property type="evidence" value="ECO:0007669"/>
    <property type="project" value="InterPro"/>
</dbReference>
<keyword evidence="10" id="KW-0243">Dynein</keyword>
<dbReference type="PANTHER" id="PTHR22878:SF68">
    <property type="entry name" value="DYNEIN HEAVY CHAIN 6, AXONEMAL-LIKE"/>
    <property type="match status" value="1"/>
</dbReference>
<dbReference type="Pfam" id="PF03028">
    <property type="entry name" value="Dynein_heavy"/>
    <property type="match status" value="1"/>
</dbReference>
<dbReference type="InterPro" id="IPR041658">
    <property type="entry name" value="AAA_lid_11"/>
</dbReference>
<feature type="coiled-coil region" evidence="16">
    <location>
        <begin position="2991"/>
        <end position="3032"/>
    </location>
</feature>
<dbReference type="SUPFAM" id="SSF52540">
    <property type="entry name" value="P-loop containing nucleoside triphosphate hydrolases"/>
    <property type="match status" value="4"/>
</dbReference>
<dbReference type="InterPro" id="IPR043157">
    <property type="entry name" value="Dynein_AAA1S"/>
</dbReference>
<evidence type="ECO:0000259" key="18">
    <source>
        <dbReference type="SMART" id="SM00382"/>
    </source>
</evidence>
<dbReference type="FunFam" id="1.20.920.30:FF:000005">
    <property type="entry name" value="Dynein, axonemal, heavy chain 2"/>
    <property type="match status" value="1"/>
</dbReference>
<evidence type="ECO:0000313" key="20">
    <source>
        <dbReference type="Proteomes" id="UP000241769"/>
    </source>
</evidence>
<protein>
    <submittedName>
        <fullName evidence="19">Dynein heavy chain 6, axonemal-like</fullName>
    </submittedName>
</protein>
<feature type="compositionally biased region" description="Polar residues" evidence="17">
    <location>
        <begin position="483"/>
        <end position="503"/>
    </location>
</feature>
<dbReference type="FunFam" id="3.40.50.300:FF:001145">
    <property type="entry name" value="Putative dynein heavy chain"/>
    <property type="match status" value="1"/>
</dbReference>
<dbReference type="InterPro" id="IPR035699">
    <property type="entry name" value="AAA_6"/>
</dbReference>
<dbReference type="Pfam" id="PF17852">
    <property type="entry name" value="Dynein_AAA_lid"/>
    <property type="match status" value="1"/>
</dbReference>
<dbReference type="Pfam" id="PF25007">
    <property type="entry name" value="DYH2-5-8_CC"/>
    <property type="match status" value="1"/>
</dbReference>
<keyword evidence="9" id="KW-0282">Flagellum</keyword>
<dbReference type="InterPro" id="IPR041228">
    <property type="entry name" value="Dynein_C"/>
</dbReference>
<dbReference type="Gene3D" id="1.20.1270.280">
    <property type="match status" value="1"/>
</dbReference>
<feature type="domain" description="AAA+ ATPase" evidence="18">
    <location>
        <begin position="1817"/>
        <end position="1967"/>
    </location>
</feature>
<dbReference type="FunFam" id="1.20.920.20:FF:000006">
    <property type="entry name" value="Dynein, axonemal, heavy chain 6"/>
    <property type="match status" value="1"/>
</dbReference>
<evidence type="ECO:0000256" key="7">
    <source>
        <dbReference type="ARBA" id="ARBA00022741"/>
    </source>
</evidence>
<dbReference type="InterPro" id="IPR043160">
    <property type="entry name" value="Dynein_C_barrel"/>
</dbReference>
<dbReference type="FunFam" id="1.20.140.100:FF:000004">
    <property type="entry name" value="Dynein axonemal heavy chain 6"/>
    <property type="match status" value="1"/>
</dbReference>
<dbReference type="GO" id="GO:0045505">
    <property type="term" value="F:dynein intermediate chain binding"/>
    <property type="evidence" value="ECO:0007669"/>
    <property type="project" value="InterPro"/>
</dbReference>
<dbReference type="Gene3D" id="1.20.920.30">
    <property type="match status" value="1"/>
</dbReference>
<dbReference type="GO" id="GO:0051959">
    <property type="term" value="F:dynein light intermediate chain binding"/>
    <property type="evidence" value="ECO:0007669"/>
    <property type="project" value="InterPro"/>
</dbReference>
<evidence type="ECO:0000256" key="10">
    <source>
        <dbReference type="ARBA" id="ARBA00023017"/>
    </source>
</evidence>
<dbReference type="EMBL" id="MDYQ01000015">
    <property type="protein sequence ID" value="PRP88057.1"/>
    <property type="molecule type" value="Genomic_DNA"/>
</dbReference>
<dbReference type="Pfam" id="PF12777">
    <property type="entry name" value="MT"/>
    <property type="match status" value="1"/>
</dbReference>
<dbReference type="GO" id="GO:0031514">
    <property type="term" value="C:motile cilium"/>
    <property type="evidence" value="ECO:0007669"/>
    <property type="project" value="UniProtKB-SubCell"/>
</dbReference>
<dbReference type="InterPro" id="IPR042222">
    <property type="entry name" value="Dynein_2_N"/>
</dbReference>
<dbReference type="Pfam" id="PF12781">
    <property type="entry name" value="AAA_9"/>
    <property type="match status" value="1"/>
</dbReference>
<accession>A0A2P6NVR0</accession>
<keyword evidence="7" id="KW-0547">Nucleotide-binding</keyword>
<dbReference type="InterPro" id="IPR024317">
    <property type="entry name" value="Dynein_heavy_chain_D4_dom"/>
</dbReference>
<evidence type="ECO:0000313" key="19">
    <source>
        <dbReference type="EMBL" id="PRP88057.1"/>
    </source>
</evidence>
<dbReference type="GO" id="GO:0008569">
    <property type="term" value="F:minus-end-directed microtubule motor activity"/>
    <property type="evidence" value="ECO:0007669"/>
    <property type="project" value="InterPro"/>
</dbReference>
<dbReference type="Gene3D" id="1.10.472.130">
    <property type="match status" value="1"/>
</dbReference>
<comment type="subcellular location">
    <subcellularLocation>
        <location evidence="1">Cell projection</location>
        <location evidence="1">Cilium</location>
        <location evidence="1">Flagellum</location>
    </subcellularLocation>
    <subcellularLocation>
        <location evidence="2">Cytoplasm</location>
        <location evidence="2">Cytoskeleton</location>
        <location evidence="2">Cilium axoneme</location>
    </subcellularLocation>
</comment>
<dbReference type="InterPro" id="IPR035706">
    <property type="entry name" value="AAA_9"/>
</dbReference>
<dbReference type="Pfam" id="PF18199">
    <property type="entry name" value="Dynein_C"/>
    <property type="match status" value="1"/>
</dbReference>
<evidence type="ECO:0000256" key="16">
    <source>
        <dbReference type="SAM" id="Coils"/>
    </source>
</evidence>
<dbReference type="InterPro" id="IPR026983">
    <property type="entry name" value="DHC"/>
</dbReference>
<dbReference type="Gene3D" id="1.20.58.1120">
    <property type="match status" value="1"/>
</dbReference>
<keyword evidence="12" id="KW-0969">Cilium</keyword>
<dbReference type="Gene3D" id="1.10.8.710">
    <property type="match status" value="1"/>
</dbReference>
<comment type="caution">
    <text evidence="19">The sequence shown here is derived from an EMBL/GenBank/DDBJ whole genome shotgun (WGS) entry which is preliminary data.</text>
</comment>
<dbReference type="InterPro" id="IPR004273">
    <property type="entry name" value="Dynein_heavy_D6_P-loop"/>
</dbReference>
<keyword evidence="20" id="KW-1185">Reference proteome</keyword>
<keyword evidence="11 16" id="KW-0175">Coiled coil</keyword>
<evidence type="ECO:0000256" key="11">
    <source>
        <dbReference type="ARBA" id="ARBA00023054"/>
    </source>
</evidence>
<dbReference type="SMART" id="SM00382">
    <property type="entry name" value="AAA"/>
    <property type="match status" value="3"/>
</dbReference>
<dbReference type="FunFam" id="3.40.50.300:FF:000063">
    <property type="entry name" value="dynein heavy chain 6, axonemal"/>
    <property type="match status" value="1"/>
</dbReference>
<dbReference type="Gene3D" id="3.10.490.20">
    <property type="match status" value="1"/>
</dbReference>
<evidence type="ECO:0000256" key="12">
    <source>
        <dbReference type="ARBA" id="ARBA00023069"/>
    </source>
</evidence>